<reference evidence="8" key="1">
    <citation type="submission" date="2024-06" db="EMBL/GenBank/DDBJ databases">
        <authorList>
            <person name="Liu X."/>
            <person name="Lenzi L."/>
            <person name="Haldenby T S."/>
            <person name="Uol C."/>
        </authorList>
    </citation>
    <scope>NUCLEOTIDE SEQUENCE</scope>
</reference>
<evidence type="ECO:0000256" key="6">
    <source>
        <dbReference type="ARBA" id="ARBA00023242"/>
    </source>
</evidence>
<evidence type="ECO:0000259" key="7">
    <source>
        <dbReference type="Pfam" id="PF14629"/>
    </source>
</evidence>
<evidence type="ECO:0000256" key="2">
    <source>
        <dbReference type="ARBA" id="ARBA00005334"/>
    </source>
</evidence>
<keyword evidence="5" id="KW-0238">DNA-binding</keyword>
<dbReference type="GO" id="GO:0006270">
    <property type="term" value="P:DNA replication initiation"/>
    <property type="evidence" value="ECO:0007669"/>
    <property type="project" value="TreeGrafter"/>
</dbReference>
<proteinExistence type="inferred from homology"/>
<dbReference type="PANTHER" id="PTHR12087:SF0">
    <property type="entry name" value="ORIGIN RECOGNITION COMPLEX SUBUNIT 4"/>
    <property type="match status" value="1"/>
</dbReference>
<dbReference type="InterPro" id="IPR016527">
    <property type="entry name" value="ORC4"/>
</dbReference>
<dbReference type="InterPro" id="IPR027417">
    <property type="entry name" value="P-loop_NTPase"/>
</dbReference>
<evidence type="ECO:0000256" key="3">
    <source>
        <dbReference type="ARBA" id="ARBA00019083"/>
    </source>
</evidence>
<sequence>MELLIQSLRHRFFHANCDPLFFEDELKRLKHTIHSLVVDGIGGSLLIIGRRGVGKRRLLSQALNEVKKNPTVEENLMEVHLDGLIHTDDRAALRAMAKQLHREALLDESFSESGKNDTNKPRFLPFSQQLTWFLEGLHAGDKSSKSLLIVLHEFDLFALHRNQILLYNLFDCCQQSGTPVCVIGVTCRLILVLTSLDAEKTHIEPVEFIDALCSLREDAKLNSLKGLSILELFLVAALVKLQEINDGQTVNFEILYSEYAKFCRTNCPNYLYDKPVVFKSLDNLIDLELVTSGKEAVAVAAASGTGRGGNAGVATLPHYKPLYCFVNADVLSSCLDAYPNCPVELQFWIHSRTF</sequence>
<organism evidence="8 9">
    <name type="scientific">Calicophoron daubneyi</name>
    <name type="common">Rumen fluke</name>
    <name type="synonym">Paramphistomum daubneyi</name>
    <dbReference type="NCBI Taxonomy" id="300641"/>
    <lineage>
        <taxon>Eukaryota</taxon>
        <taxon>Metazoa</taxon>
        <taxon>Spiralia</taxon>
        <taxon>Lophotrochozoa</taxon>
        <taxon>Platyhelminthes</taxon>
        <taxon>Trematoda</taxon>
        <taxon>Digenea</taxon>
        <taxon>Plagiorchiida</taxon>
        <taxon>Pronocephalata</taxon>
        <taxon>Paramphistomoidea</taxon>
        <taxon>Paramphistomidae</taxon>
        <taxon>Calicophoron</taxon>
    </lineage>
</organism>
<evidence type="ECO:0000256" key="1">
    <source>
        <dbReference type="ARBA" id="ARBA00004123"/>
    </source>
</evidence>
<comment type="caution">
    <text evidence="8">The sequence shown here is derived from an EMBL/GenBank/DDBJ whole genome shotgun (WGS) entry which is preliminary data.</text>
</comment>
<dbReference type="SUPFAM" id="SSF52540">
    <property type="entry name" value="P-loop containing nucleoside triphosphate hydrolases"/>
    <property type="match status" value="1"/>
</dbReference>
<feature type="domain" description="Origin recognition complex subunit 4 C-terminal" evidence="7">
    <location>
        <begin position="189"/>
        <end position="301"/>
    </location>
</feature>
<evidence type="ECO:0000313" key="8">
    <source>
        <dbReference type="EMBL" id="CAL5139384.1"/>
    </source>
</evidence>
<dbReference type="InterPro" id="IPR032705">
    <property type="entry name" value="ORC4_C"/>
</dbReference>
<dbReference type="GO" id="GO:0005664">
    <property type="term" value="C:nuclear origin of replication recognition complex"/>
    <property type="evidence" value="ECO:0007669"/>
    <property type="project" value="TreeGrafter"/>
</dbReference>
<keyword evidence="4" id="KW-0235">DNA replication</keyword>
<dbReference type="Proteomes" id="UP001497525">
    <property type="component" value="Unassembled WGS sequence"/>
</dbReference>
<name>A0AAV2TT04_CALDB</name>
<evidence type="ECO:0000256" key="5">
    <source>
        <dbReference type="ARBA" id="ARBA00023125"/>
    </source>
</evidence>
<accession>A0AAV2TT04</accession>
<dbReference type="Gene3D" id="3.40.50.300">
    <property type="entry name" value="P-loop containing nucleotide triphosphate hydrolases"/>
    <property type="match status" value="1"/>
</dbReference>
<dbReference type="GO" id="GO:0003688">
    <property type="term" value="F:DNA replication origin binding"/>
    <property type="evidence" value="ECO:0007669"/>
    <property type="project" value="TreeGrafter"/>
</dbReference>
<evidence type="ECO:0000256" key="4">
    <source>
        <dbReference type="ARBA" id="ARBA00022705"/>
    </source>
</evidence>
<comment type="subcellular location">
    <subcellularLocation>
        <location evidence="1">Nucleus</location>
    </subcellularLocation>
</comment>
<gene>
    <name evidence="8" type="ORF">CDAUBV1_LOCUS14413</name>
</gene>
<protein>
    <recommendedName>
        <fullName evidence="3">Origin recognition complex subunit 4</fullName>
    </recommendedName>
</protein>
<dbReference type="PANTHER" id="PTHR12087">
    <property type="entry name" value="ORIGIN RECOGNITION COMPLEX SUBUNIT 4"/>
    <property type="match status" value="1"/>
</dbReference>
<dbReference type="Pfam" id="PF14629">
    <property type="entry name" value="ORC4_C"/>
    <property type="match status" value="1"/>
</dbReference>
<evidence type="ECO:0000313" key="9">
    <source>
        <dbReference type="Proteomes" id="UP001497525"/>
    </source>
</evidence>
<dbReference type="AlphaFoldDB" id="A0AAV2TT04"/>
<comment type="similarity">
    <text evidence="2">Belongs to the ORC4 family.</text>
</comment>
<keyword evidence="6" id="KW-0539">Nucleus</keyword>
<dbReference type="EMBL" id="CAXLJL010000600">
    <property type="protein sequence ID" value="CAL5139384.1"/>
    <property type="molecule type" value="Genomic_DNA"/>
</dbReference>